<evidence type="ECO:0000256" key="2">
    <source>
        <dbReference type="ARBA" id="ARBA00023002"/>
    </source>
</evidence>
<dbReference type="GO" id="GO:0016491">
    <property type="term" value="F:oxidoreductase activity"/>
    <property type="evidence" value="ECO:0007669"/>
    <property type="project" value="UniProtKB-KW"/>
</dbReference>
<evidence type="ECO:0000313" key="4">
    <source>
        <dbReference type="EnsemblPlants" id="AUR62029262-RA:cds"/>
    </source>
</evidence>
<dbReference type="PANTHER" id="PTHR11908:SF132">
    <property type="entry name" value="ALDEHYDE OXIDASE 1-RELATED"/>
    <property type="match status" value="1"/>
</dbReference>
<keyword evidence="2" id="KW-0560">Oxidoreductase</keyword>
<dbReference type="Gramene" id="AUR62029262-RA">
    <property type="protein sequence ID" value="AUR62029262-RA:cds"/>
    <property type="gene ID" value="AUR62029262"/>
</dbReference>
<evidence type="ECO:0000313" key="5">
    <source>
        <dbReference type="Proteomes" id="UP000596660"/>
    </source>
</evidence>
<dbReference type="AlphaFoldDB" id="A0A803MH10"/>
<dbReference type="PANTHER" id="PTHR11908">
    <property type="entry name" value="XANTHINE DEHYDROGENASE"/>
    <property type="match status" value="1"/>
</dbReference>
<dbReference type="InterPro" id="IPR016208">
    <property type="entry name" value="Ald_Oxase/xanthine_DH-like"/>
</dbReference>
<dbReference type="InterPro" id="IPR008274">
    <property type="entry name" value="AldOxase/xan_DH_MoCoBD1"/>
</dbReference>
<dbReference type="EnsemblPlants" id="AUR62029262-RA">
    <property type="protein sequence ID" value="AUR62029262-RA:cds"/>
    <property type="gene ID" value="AUR62029262"/>
</dbReference>
<dbReference type="InterPro" id="IPR037165">
    <property type="entry name" value="AldOxase/xan_DH_Mopterin-bd_sf"/>
</dbReference>
<dbReference type="InterPro" id="IPR000674">
    <property type="entry name" value="Ald_Oxase/Xan_DH_a/b"/>
</dbReference>
<name>A0A803MH10_CHEQI</name>
<keyword evidence="5" id="KW-1185">Reference proteome</keyword>
<keyword evidence="1" id="KW-0500">Molybdenum</keyword>
<evidence type="ECO:0000256" key="1">
    <source>
        <dbReference type="ARBA" id="ARBA00022505"/>
    </source>
</evidence>
<reference evidence="4" key="2">
    <citation type="submission" date="2021-03" db="UniProtKB">
        <authorList>
            <consortium name="EnsemblPlants"/>
        </authorList>
    </citation>
    <scope>IDENTIFICATION</scope>
</reference>
<dbReference type="SUPFAM" id="SSF54665">
    <property type="entry name" value="CO dehydrogenase molybdoprotein N-domain-like"/>
    <property type="match status" value="1"/>
</dbReference>
<dbReference type="Gene3D" id="3.30.365.10">
    <property type="entry name" value="Aldehyde oxidase/xanthine dehydrogenase, molybdopterin binding domain"/>
    <property type="match status" value="3"/>
</dbReference>
<organism evidence="4 5">
    <name type="scientific">Chenopodium quinoa</name>
    <name type="common">Quinoa</name>
    <dbReference type="NCBI Taxonomy" id="63459"/>
    <lineage>
        <taxon>Eukaryota</taxon>
        <taxon>Viridiplantae</taxon>
        <taxon>Streptophyta</taxon>
        <taxon>Embryophyta</taxon>
        <taxon>Tracheophyta</taxon>
        <taxon>Spermatophyta</taxon>
        <taxon>Magnoliopsida</taxon>
        <taxon>eudicotyledons</taxon>
        <taxon>Gunneridae</taxon>
        <taxon>Pentapetalae</taxon>
        <taxon>Caryophyllales</taxon>
        <taxon>Chenopodiaceae</taxon>
        <taxon>Chenopodioideae</taxon>
        <taxon>Atripliceae</taxon>
        <taxon>Chenopodium</taxon>
    </lineage>
</organism>
<dbReference type="Proteomes" id="UP000596660">
    <property type="component" value="Unplaced"/>
</dbReference>
<sequence length="242" mass="26560">MYEQISLQGKATYVDDIPSPKDCLHGAFAYSTKPLASVNCVRYESESHPDRVVSVVSYKDIPYGGKNVGAQTIFGKDLLFADDLTRCAGERIALVVASACALAAYKLRHPVRMCLSRKTDMIMTGGRHPMKITYSVGFILNGKITALDLEILINAGISEDISLIMPASIVNRLKKYDWGALSLDIKLCKTNHTSKSAMRAPGVVQGTFIAEAVIEHVASTLWIDVDVAKDQNFHTFDNLTLF</sequence>
<dbReference type="GO" id="GO:0005506">
    <property type="term" value="F:iron ion binding"/>
    <property type="evidence" value="ECO:0007669"/>
    <property type="project" value="InterPro"/>
</dbReference>
<protein>
    <recommendedName>
        <fullName evidence="3">Aldehyde oxidase/xanthine dehydrogenase a/b hammerhead domain-containing protein</fullName>
    </recommendedName>
</protein>
<feature type="domain" description="Aldehyde oxidase/xanthine dehydrogenase a/b hammerhead" evidence="3">
    <location>
        <begin position="8"/>
        <end position="111"/>
    </location>
</feature>
<dbReference type="Pfam" id="PF02738">
    <property type="entry name" value="MoCoBD_1"/>
    <property type="match status" value="1"/>
</dbReference>
<accession>A0A803MH10</accession>
<evidence type="ECO:0000259" key="3">
    <source>
        <dbReference type="SMART" id="SM01008"/>
    </source>
</evidence>
<dbReference type="Gene3D" id="3.90.1170.50">
    <property type="entry name" value="Aldehyde oxidase/xanthine dehydrogenase, a/b hammerhead"/>
    <property type="match status" value="1"/>
</dbReference>
<proteinExistence type="predicted"/>
<dbReference type="InterPro" id="IPR036856">
    <property type="entry name" value="Ald_Oxase/Xan_DH_a/b_sf"/>
</dbReference>
<dbReference type="SMART" id="SM01008">
    <property type="entry name" value="Ald_Xan_dh_C"/>
    <property type="match status" value="1"/>
</dbReference>
<reference evidence="4" key="1">
    <citation type="journal article" date="2017" name="Nature">
        <title>The genome of Chenopodium quinoa.</title>
        <authorList>
            <person name="Jarvis D.E."/>
            <person name="Ho Y.S."/>
            <person name="Lightfoot D.J."/>
            <person name="Schmoeckel S.M."/>
            <person name="Li B."/>
            <person name="Borm T.J.A."/>
            <person name="Ohyanagi H."/>
            <person name="Mineta K."/>
            <person name="Michell C.T."/>
            <person name="Saber N."/>
            <person name="Kharbatia N.M."/>
            <person name="Rupper R.R."/>
            <person name="Sharp A.R."/>
            <person name="Dally N."/>
            <person name="Boughton B.A."/>
            <person name="Woo Y.H."/>
            <person name="Gao G."/>
            <person name="Schijlen E.G.W.M."/>
            <person name="Guo X."/>
            <person name="Momin A.A."/>
            <person name="Negrao S."/>
            <person name="Al-Babili S."/>
            <person name="Gehring C."/>
            <person name="Roessner U."/>
            <person name="Jung C."/>
            <person name="Murphy K."/>
            <person name="Arold S.T."/>
            <person name="Gojobori T."/>
            <person name="van der Linden C.G."/>
            <person name="van Loo E.N."/>
            <person name="Jellen E.N."/>
            <person name="Maughan P.J."/>
            <person name="Tester M."/>
        </authorList>
    </citation>
    <scope>NUCLEOTIDE SEQUENCE [LARGE SCALE GENOMIC DNA]</scope>
    <source>
        <strain evidence="4">cv. PI 614886</strain>
    </source>
</reference>
<dbReference type="SUPFAM" id="SSF56003">
    <property type="entry name" value="Molybdenum cofactor-binding domain"/>
    <property type="match status" value="1"/>
</dbReference>